<dbReference type="Gene3D" id="3.20.20.140">
    <property type="entry name" value="Metal-dependent hydrolases"/>
    <property type="match status" value="1"/>
</dbReference>
<evidence type="ECO:0000259" key="1">
    <source>
        <dbReference type="Pfam" id="PF07969"/>
    </source>
</evidence>
<dbReference type="EMBL" id="CP162599">
    <property type="protein sequence ID" value="XDK33308.1"/>
    <property type="molecule type" value="Genomic_DNA"/>
</dbReference>
<dbReference type="PANTHER" id="PTHR22642:SF2">
    <property type="entry name" value="PROTEIN LONG AFTER FAR-RED 3"/>
    <property type="match status" value="1"/>
</dbReference>
<keyword evidence="2" id="KW-0378">Hydrolase</keyword>
<dbReference type="InterPro" id="IPR011059">
    <property type="entry name" value="Metal-dep_hydrolase_composite"/>
</dbReference>
<organism evidence="2">
    <name type="scientific">Ornithinibacillus sp. 4-3</name>
    <dbReference type="NCBI Taxonomy" id="3231488"/>
    <lineage>
        <taxon>Bacteria</taxon>
        <taxon>Bacillati</taxon>
        <taxon>Bacillota</taxon>
        <taxon>Bacilli</taxon>
        <taxon>Bacillales</taxon>
        <taxon>Bacillaceae</taxon>
        <taxon>Ornithinibacillus</taxon>
    </lineage>
</organism>
<proteinExistence type="predicted"/>
<dbReference type="InterPro" id="IPR013108">
    <property type="entry name" value="Amidohydro_3"/>
</dbReference>
<dbReference type="EC" id="3.5.-.-" evidence="2"/>
<name>A0AB39HSG3_9BACI</name>
<protein>
    <submittedName>
        <fullName evidence="2">Amidohydrolase</fullName>
        <ecNumber evidence="2">3.5.-.-</ecNumber>
    </submittedName>
</protein>
<dbReference type="InterPro" id="IPR032466">
    <property type="entry name" value="Metal_Hydrolase"/>
</dbReference>
<gene>
    <name evidence="2" type="ORF">AB4Y30_02760</name>
</gene>
<dbReference type="Pfam" id="PF07969">
    <property type="entry name" value="Amidohydro_3"/>
    <property type="match status" value="1"/>
</dbReference>
<feature type="domain" description="Amidohydrolase 3" evidence="1">
    <location>
        <begin position="54"/>
        <end position="536"/>
    </location>
</feature>
<dbReference type="PANTHER" id="PTHR22642">
    <property type="entry name" value="IMIDAZOLONEPROPIONASE"/>
    <property type="match status" value="1"/>
</dbReference>
<dbReference type="SUPFAM" id="SSF51556">
    <property type="entry name" value="Metallo-dependent hydrolases"/>
    <property type="match status" value="1"/>
</dbReference>
<evidence type="ECO:0000313" key="2">
    <source>
        <dbReference type="EMBL" id="XDK33308.1"/>
    </source>
</evidence>
<dbReference type="GO" id="GO:0016810">
    <property type="term" value="F:hydrolase activity, acting on carbon-nitrogen (but not peptide) bonds"/>
    <property type="evidence" value="ECO:0007669"/>
    <property type="project" value="InterPro"/>
</dbReference>
<dbReference type="Gene3D" id="3.10.310.70">
    <property type="match status" value="1"/>
</dbReference>
<dbReference type="InterPro" id="IPR033932">
    <property type="entry name" value="YtcJ-like"/>
</dbReference>
<dbReference type="AlphaFoldDB" id="A0AB39HSG3"/>
<reference evidence="2" key="1">
    <citation type="submission" date="2024-07" db="EMBL/GenBank/DDBJ databases">
        <title>Halotolerant mesophilic bacterium Ornithinibacillus sp. 4-3, sp. nov., isolated from soil.</title>
        <authorList>
            <person name="Sidarenka A.V."/>
            <person name="Guliayeva D.E."/>
            <person name="Leanovich S.I."/>
            <person name="Hileuskaya K.S."/>
            <person name="Akhremchuk A.E."/>
            <person name="Sikolenko M.A."/>
            <person name="Valentovich L.N."/>
        </authorList>
    </citation>
    <scope>NUCLEOTIDE SEQUENCE</scope>
    <source>
        <strain evidence="2">4-3</strain>
    </source>
</reference>
<sequence length="537" mass="59177">MASIIKADLIFINGNVITMNELSPEANAIAVKNGSVLYVGETEDVLTLKGEQTEVVDLQGKTIMPGFVESHTHTTGYGNNLLQVDCRPAQTPSIDDILAKVKDAVEATPEGEWIRGWGWDDSRLAEKRNPTRWDLDKVAPNHPVFLKRTCGHVAVGNSKALEISGITKDTPDPDGGHIQLDKETGEPTGILQELAQGLVSLPKLTKEDVARGLKLAQKDYAKWGITTLHDMSTQKIDMEVFQMLKEQNELTVRVRPWIWAMAQRDRAGLLDEMITLGLHSNLGGDMVKIQGMKFMLDGSVGGRTAATAEPYEDDDSKGILYYDKEHVAPYMKRALEAGLRVAIHGIGERAIDVALESFKEAHQAVDISKMRNRIEHCGLPTEDHLKTMKELNMIAASSIGFIYHLGDSYIRNLGPERMKRVYPQKTFKEYGIVAPGNSDLPVTDGNPWLGIYAAVNRKTVSGQVTDTVQNISVYDAIKAYTVDAAYSSFEEDTLGIIKENAKADLMIVSDNPFEIDTEALKDITVEATYLGGKKVHG</sequence>
<dbReference type="Gene3D" id="2.30.40.10">
    <property type="entry name" value="Urease, subunit C, domain 1"/>
    <property type="match status" value="1"/>
</dbReference>
<dbReference type="SUPFAM" id="SSF51338">
    <property type="entry name" value="Composite domain of metallo-dependent hydrolases"/>
    <property type="match status" value="1"/>
</dbReference>
<dbReference type="RefSeq" id="WP_368653990.1">
    <property type="nucleotide sequence ID" value="NZ_CP162599.1"/>
</dbReference>
<dbReference type="CDD" id="cd01300">
    <property type="entry name" value="YtcJ_like"/>
    <property type="match status" value="1"/>
</dbReference>
<accession>A0AB39HSG3</accession>